<dbReference type="Pfam" id="PF14309">
    <property type="entry name" value="DUF4378"/>
    <property type="match status" value="1"/>
</dbReference>
<dbReference type="PANTHER" id="PTHR47071">
    <property type="entry name" value="PROTEIN TRM32"/>
    <property type="match status" value="1"/>
</dbReference>
<sequence length="725" mass="80490">MAQLLHHQDSAFYGKELHGCQPWGILQFFGFRRRLRSTKMLSDKKHGQEKSIGGSRRRSSYAPLKNEDMDDKKTTAVTKKQKASKKNSGKTSLRSLILRKLYGKEGQKEKMLPVAPKLLRTISIHYLESNEYVLNGESSSSGDGSSHGAKLGMHNVTDTILRHSTSSIPDSYASDLSSSLLLKRDDSRVKRKSHRSISMDGVLHKVPYGKKVSGDPISGGLPRSVSATYDRDGLKPYTGPAAKRHVNQGFRRSRSLSESLENYSRLLDAISISDSQKILTSSKSTRDHFLDVPGVMTSSQRASEVEFRQDLGRHVKNLVTGEDALAALAQEKTDFDGDAKVAVDSISGDVVAGVSENHALLICEKQFDAVVSVEEDSCIVPSPLEVGTSEEQAANFDKNDQIPSSAEVELCADHSMSEEVDILEEHAETCDGAQIHCSPQADSVSEDTNIGAEQTPTSHDNQMHPFQIPKSTKGTSCVPDPSHEFEGLSCERESESPISVLDVAFSDDPASPMKHTPLDDTSLKPRILHLDADVSDDTDIVKESDFDDLNGFQVDPSHEVEFNYVKDIFKKSSFTHEALLDEWYSQNITALQEEDCQHYEAAAASFYFTDMSADQLLLFDLTNEALLDIYKKYSFAKSKFSGFSSSGRPKPVGHHILEELWSRVSSRLDERPKSSIQVDMILSKDLAKSNRWTNFDRYADHMGNSLADFVFDKLLTELVLQLAEF</sequence>
<reference evidence="3" key="1">
    <citation type="submission" date="2020-07" db="EMBL/GenBank/DDBJ databases">
        <title>Genome sequence and genetic diversity analysis of an under-domesticated orphan crop, white fonio (Digitaria exilis).</title>
        <authorList>
            <person name="Bennetzen J.L."/>
            <person name="Chen S."/>
            <person name="Ma X."/>
            <person name="Wang X."/>
            <person name="Yssel A.E.J."/>
            <person name="Chaluvadi S.R."/>
            <person name="Johnson M."/>
            <person name="Gangashetty P."/>
            <person name="Hamidou F."/>
            <person name="Sanogo M.D."/>
            <person name="Zwaenepoel A."/>
            <person name="Wallace J."/>
            <person name="Van De Peer Y."/>
            <person name="Van Deynze A."/>
        </authorList>
    </citation>
    <scope>NUCLEOTIDE SEQUENCE</scope>
    <source>
        <tissue evidence="3">Leaves</tissue>
    </source>
</reference>
<accession>A0A835AGK7</accession>
<dbReference type="OrthoDB" id="758104at2759"/>
<dbReference type="PANTHER" id="PTHR47071:SF12">
    <property type="entry name" value="OS01G0149900 PROTEIN"/>
    <property type="match status" value="1"/>
</dbReference>
<evidence type="ECO:0000259" key="2">
    <source>
        <dbReference type="Pfam" id="PF14309"/>
    </source>
</evidence>
<dbReference type="InterPro" id="IPR025486">
    <property type="entry name" value="DUF4378"/>
</dbReference>
<feature type="region of interest" description="Disordered" evidence="1">
    <location>
        <begin position="40"/>
        <end position="91"/>
    </location>
</feature>
<dbReference type="AlphaFoldDB" id="A0A835AGK7"/>
<evidence type="ECO:0000313" key="3">
    <source>
        <dbReference type="EMBL" id="KAF8662920.1"/>
    </source>
</evidence>
<feature type="compositionally biased region" description="Basic and acidic residues" evidence="1">
    <location>
        <begin position="65"/>
        <end position="74"/>
    </location>
</feature>
<evidence type="ECO:0000313" key="4">
    <source>
        <dbReference type="Proteomes" id="UP000636709"/>
    </source>
</evidence>
<keyword evidence="4" id="KW-1185">Reference proteome</keyword>
<feature type="region of interest" description="Disordered" evidence="1">
    <location>
        <begin position="439"/>
        <end position="464"/>
    </location>
</feature>
<comment type="caution">
    <text evidence="3">The sequence shown here is derived from an EMBL/GenBank/DDBJ whole genome shotgun (WGS) entry which is preliminary data.</text>
</comment>
<dbReference type="EMBL" id="JACEFO010002379">
    <property type="protein sequence ID" value="KAF8662920.1"/>
    <property type="molecule type" value="Genomic_DNA"/>
</dbReference>
<dbReference type="Proteomes" id="UP000636709">
    <property type="component" value="Unassembled WGS sequence"/>
</dbReference>
<feature type="domain" description="DUF4378" evidence="2">
    <location>
        <begin position="561"/>
        <end position="717"/>
    </location>
</feature>
<protein>
    <recommendedName>
        <fullName evidence="2">DUF4378 domain-containing protein</fullName>
    </recommendedName>
</protein>
<dbReference type="InterPro" id="IPR044257">
    <property type="entry name" value="TRM32-like"/>
</dbReference>
<feature type="compositionally biased region" description="Polar residues" evidence="1">
    <location>
        <begin position="440"/>
        <end position="460"/>
    </location>
</feature>
<name>A0A835AGK7_9POAL</name>
<organism evidence="3 4">
    <name type="scientific">Digitaria exilis</name>
    <dbReference type="NCBI Taxonomy" id="1010633"/>
    <lineage>
        <taxon>Eukaryota</taxon>
        <taxon>Viridiplantae</taxon>
        <taxon>Streptophyta</taxon>
        <taxon>Embryophyta</taxon>
        <taxon>Tracheophyta</taxon>
        <taxon>Spermatophyta</taxon>
        <taxon>Magnoliopsida</taxon>
        <taxon>Liliopsida</taxon>
        <taxon>Poales</taxon>
        <taxon>Poaceae</taxon>
        <taxon>PACMAD clade</taxon>
        <taxon>Panicoideae</taxon>
        <taxon>Panicodae</taxon>
        <taxon>Paniceae</taxon>
        <taxon>Anthephorinae</taxon>
        <taxon>Digitaria</taxon>
    </lineage>
</organism>
<feature type="compositionally biased region" description="Basic residues" evidence="1">
    <location>
        <begin position="79"/>
        <end position="88"/>
    </location>
</feature>
<evidence type="ECO:0000256" key="1">
    <source>
        <dbReference type="SAM" id="MobiDB-lite"/>
    </source>
</evidence>
<proteinExistence type="predicted"/>
<gene>
    <name evidence="3" type="ORF">HU200_055503</name>
</gene>